<organism evidence="1 2">
    <name type="scientific">Desulfopila aestuarii DSM 18488</name>
    <dbReference type="NCBI Taxonomy" id="1121416"/>
    <lineage>
        <taxon>Bacteria</taxon>
        <taxon>Pseudomonadati</taxon>
        <taxon>Thermodesulfobacteriota</taxon>
        <taxon>Desulfobulbia</taxon>
        <taxon>Desulfobulbales</taxon>
        <taxon>Desulfocapsaceae</taxon>
        <taxon>Desulfopila</taxon>
    </lineage>
</organism>
<accession>A0A1M7Y8T9</accession>
<sequence length="441" mass="48432">MKKVVIAIVIVLALVGAGMPIINGILMEKGYRELVTQVNTMYTDQGNDMQMDIVRYDRGLTSSEVEWKIDLGGLKAVYGIDEVVVIDRGKHGYRGVTFTSSLEQNPWYSKFVAGQPGGKDPITVVTEYTLGGDIRSNISLLPMTFKIEQDTLESRAAKFDITSDWKLERIQANGTWEGMTVPDKMTLEGVSFNSDVRLISSFIWDGGASAHFGKMSGRDGVTELTMDGLRTGYTAHYDEVNKTLDIEASYGVGLLSDGLDKVENGSATMGVRGLDAAAYEEAMKSYTKILGELLTELGNTTEDPEVALQAFQAKMSSVGLQMVSIVEKFLKPGLEIFVSDVHAGLPQGEVSGDLVVKLEKELTVGQMFPMLQQPEQVFEYLTFHSNMQVPAELVGENPMLLEPAFPGMKTGLFVKDGANLVSKMETRDKKLFLNNEQVDLN</sequence>
<dbReference type="EMBL" id="FRFE01000012">
    <property type="protein sequence ID" value="SHO49037.1"/>
    <property type="molecule type" value="Genomic_DNA"/>
</dbReference>
<dbReference type="STRING" id="1121416.SAMN02745220_02639"/>
<evidence type="ECO:0000313" key="1">
    <source>
        <dbReference type="EMBL" id="SHO49037.1"/>
    </source>
</evidence>
<dbReference type="AlphaFoldDB" id="A0A1M7Y8T9"/>
<dbReference type="InterPro" id="IPR010352">
    <property type="entry name" value="DUF945"/>
</dbReference>
<dbReference type="Pfam" id="PF06097">
    <property type="entry name" value="DUF945"/>
    <property type="match status" value="1"/>
</dbReference>
<protein>
    <submittedName>
        <fullName evidence="1">Uncharacterized conserved protein YdgA, DUF945 family</fullName>
    </submittedName>
</protein>
<keyword evidence="2" id="KW-1185">Reference proteome</keyword>
<dbReference type="Proteomes" id="UP000184603">
    <property type="component" value="Unassembled WGS sequence"/>
</dbReference>
<proteinExistence type="predicted"/>
<dbReference type="OrthoDB" id="5405120at2"/>
<gene>
    <name evidence="1" type="ORF">SAMN02745220_02639</name>
</gene>
<reference evidence="1 2" key="1">
    <citation type="submission" date="2016-12" db="EMBL/GenBank/DDBJ databases">
        <authorList>
            <person name="Song W.-J."/>
            <person name="Kurnit D.M."/>
        </authorList>
    </citation>
    <scope>NUCLEOTIDE SEQUENCE [LARGE SCALE GENOMIC DNA]</scope>
    <source>
        <strain evidence="1 2">DSM 18488</strain>
    </source>
</reference>
<dbReference type="RefSeq" id="WP_073613924.1">
    <property type="nucleotide sequence ID" value="NZ_FRFE01000012.1"/>
</dbReference>
<evidence type="ECO:0000313" key="2">
    <source>
        <dbReference type="Proteomes" id="UP000184603"/>
    </source>
</evidence>
<name>A0A1M7Y8T9_9BACT</name>